<protein>
    <recommendedName>
        <fullName evidence="9">Cytochrome P450</fullName>
    </recommendedName>
</protein>
<proteinExistence type="inferred from homology"/>
<evidence type="ECO:0000256" key="6">
    <source>
        <dbReference type="RuleBase" id="RU000461"/>
    </source>
</evidence>
<gene>
    <name evidence="7" type="ORF">NLJ89_g10697</name>
</gene>
<sequence>MGRMTLRDFTFSDGTLVPAGSSLFVKFHGLYGDEEIHPWPPTFDGFRYLCEDNSSQVMLTKPTLDSQAFGYGRHVCPGCFLGSYQLKTVIAHILMTYDLPSDEALDSSVTVSKGAENVPNIKAAILLKKRVA</sequence>
<evidence type="ECO:0000256" key="1">
    <source>
        <dbReference type="ARBA" id="ARBA00001971"/>
    </source>
</evidence>
<dbReference type="AlphaFoldDB" id="A0A9W8JQ40"/>
<keyword evidence="8" id="KW-1185">Reference proteome</keyword>
<evidence type="ECO:0000256" key="3">
    <source>
        <dbReference type="ARBA" id="ARBA00022723"/>
    </source>
</evidence>
<dbReference type="GO" id="GO:0020037">
    <property type="term" value="F:heme binding"/>
    <property type="evidence" value="ECO:0007669"/>
    <property type="project" value="InterPro"/>
</dbReference>
<dbReference type="GO" id="GO:0016705">
    <property type="term" value="F:oxidoreductase activity, acting on paired donors, with incorporation or reduction of molecular oxygen"/>
    <property type="evidence" value="ECO:0007669"/>
    <property type="project" value="InterPro"/>
</dbReference>
<dbReference type="InterPro" id="IPR036396">
    <property type="entry name" value="Cyt_P450_sf"/>
</dbReference>
<dbReference type="SUPFAM" id="SSF48264">
    <property type="entry name" value="Cytochrome P450"/>
    <property type="match status" value="1"/>
</dbReference>
<dbReference type="Gene3D" id="1.10.630.10">
    <property type="entry name" value="Cytochrome P450"/>
    <property type="match status" value="1"/>
</dbReference>
<organism evidence="7 8">
    <name type="scientific">Agrocybe chaxingu</name>
    <dbReference type="NCBI Taxonomy" id="84603"/>
    <lineage>
        <taxon>Eukaryota</taxon>
        <taxon>Fungi</taxon>
        <taxon>Dikarya</taxon>
        <taxon>Basidiomycota</taxon>
        <taxon>Agaricomycotina</taxon>
        <taxon>Agaricomycetes</taxon>
        <taxon>Agaricomycetidae</taxon>
        <taxon>Agaricales</taxon>
        <taxon>Agaricineae</taxon>
        <taxon>Strophariaceae</taxon>
        <taxon>Agrocybe</taxon>
    </lineage>
</organism>
<dbReference type="EMBL" id="JANKHO010002071">
    <property type="protein sequence ID" value="KAJ3495013.1"/>
    <property type="molecule type" value="Genomic_DNA"/>
</dbReference>
<evidence type="ECO:0000313" key="8">
    <source>
        <dbReference type="Proteomes" id="UP001148786"/>
    </source>
</evidence>
<dbReference type="PANTHER" id="PTHR46206">
    <property type="entry name" value="CYTOCHROME P450"/>
    <property type="match status" value="1"/>
</dbReference>
<dbReference type="Proteomes" id="UP001148786">
    <property type="component" value="Unassembled WGS sequence"/>
</dbReference>
<reference evidence="7" key="1">
    <citation type="submission" date="2022-07" db="EMBL/GenBank/DDBJ databases">
        <title>Genome Sequence of Agrocybe chaxingu.</title>
        <authorList>
            <person name="Buettner E."/>
        </authorList>
    </citation>
    <scope>NUCLEOTIDE SEQUENCE</scope>
    <source>
        <strain evidence="7">MP-N11</strain>
    </source>
</reference>
<evidence type="ECO:0000313" key="7">
    <source>
        <dbReference type="EMBL" id="KAJ3495013.1"/>
    </source>
</evidence>
<dbReference type="Pfam" id="PF00067">
    <property type="entry name" value="p450"/>
    <property type="match status" value="1"/>
</dbReference>
<keyword evidence="4 6" id="KW-0560">Oxidoreductase</keyword>
<dbReference type="GO" id="GO:0004497">
    <property type="term" value="F:monooxygenase activity"/>
    <property type="evidence" value="ECO:0007669"/>
    <property type="project" value="UniProtKB-KW"/>
</dbReference>
<keyword evidence="5 6" id="KW-0408">Iron</keyword>
<evidence type="ECO:0000256" key="4">
    <source>
        <dbReference type="ARBA" id="ARBA00023002"/>
    </source>
</evidence>
<evidence type="ECO:0008006" key="9">
    <source>
        <dbReference type="Google" id="ProtNLM"/>
    </source>
</evidence>
<name>A0A9W8JQ40_9AGAR</name>
<comment type="caution">
    <text evidence="7">The sequence shown here is derived from an EMBL/GenBank/DDBJ whole genome shotgun (WGS) entry which is preliminary data.</text>
</comment>
<dbReference type="OrthoDB" id="3248974at2759"/>
<dbReference type="PROSITE" id="PS00086">
    <property type="entry name" value="CYTOCHROME_P450"/>
    <property type="match status" value="1"/>
</dbReference>
<dbReference type="InterPro" id="IPR017972">
    <property type="entry name" value="Cyt_P450_CS"/>
</dbReference>
<dbReference type="GO" id="GO:0005506">
    <property type="term" value="F:iron ion binding"/>
    <property type="evidence" value="ECO:0007669"/>
    <property type="project" value="InterPro"/>
</dbReference>
<comment type="cofactor">
    <cofactor evidence="1">
        <name>heme</name>
        <dbReference type="ChEBI" id="CHEBI:30413"/>
    </cofactor>
</comment>
<keyword evidence="3 6" id="KW-0479">Metal-binding</keyword>
<keyword evidence="6" id="KW-0503">Monooxygenase</keyword>
<accession>A0A9W8JQ40</accession>
<evidence type="ECO:0000256" key="2">
    <source>
        <dbReference type="ARBA" id="ARBA00010617"/>
    </source>
</evidence>
<dbReference type="InterPro" id="IPR001128">
    <property type="entry name" value="Cyt_P450"/>
</dbReference>
<comment type="similarity">
    <text evidence="2 6">Belongs to the cytochrome P450 family.</text>
</comment>
<evidence type="ECO:0000256" key="5">
    <source>
        <dbReference type="ARBA" id="ARBA00023004"/>
    </source>
</evidence>
<keyword evidence="6" id="KW-0349">Heme</keyword>